<protein>
    <submittedName>
        <fullName evidence="1">Hypothetical conserved protein</fullName>
    </submittedName>
</protein>
<organism evidence="1">
    <name type="scientific">uncultured miscellaneous Crenarchaeota group</name>
    <dbReference type="NCBI Taxonomy" id="1368239"/>
    <lineage>
        <taxon>Archaea</taxon>
        <taxon>Candidatus Bathyarchaeota</taxon>
        <taxon>environmental samples</taxon>
    </lineage>
</organism>
<proteinExistence type="predicted"/>
<evidence type="ECO:0000313" key="1">
    <source>
        <dbReference type="EMBL" id="AHM02022.1"/>
    </source>
</evidence>
<dbReference type="AlphaFoldDB" id="W8RZZ8"/>
<accession>W8RZZ8</accession>
<reference evidence="1" key="1">
    <citation type="journal article" date="2014" name="ISME J.">
        <title>Genetic and functional properties of uncultivated MCG archaea assessed by metagenome and gene expression analyses.</title>
        <authorList>
            <person name="Meng J."/>
            <person name="Xu J."/>
            <person name="Qin D."/>
            <person name="He Y."/>
            <person name="Xiao X."/>
            <person name="Wang F."/>
        </authorList>
    </citation>
    <scope>NUCLEOTIDE SEQUENCE</scope>
</reference>
<sequence>MNKFDRDLGILLTRLNKDADKETEKKLKILKDKLIRLNEENVVKINHSVMELVCAKHLVLKGYEVDIERPIDGLICDLYGVKGLGSHVVEVETGFIPPSHALDPANYRKSRIASKIIRYGNYSDKFALGVPPYYLLQIPAILVKPPRDRTMEDLKYLKTLCDLYYRNPPVSLDEIRNARIHTIYIIDVDGVVVREVDPATYLEKRSLFTSTT</sequence>
<name>W8RZZ8_9ARCH</name>
<dbReference type="EMBL" id="KF439060">
    <property type="protein sequence ID" value="AHM02022.1"/>
    <property type="molecule type" value="Genomic_DNA"/>
</dbReference>